<evidence type="ECO:0000313" key="3">
    <source>
        <dbReference type="Proteomes" id="UP001595791"/>
    </source>
</evidence>
<evidence type="ECO:0000256" key="1">
    <source>
        <dbReference type="SAM" id="SignalP"/>
    </source>
</evidence>
<comment type="caution">
    <text evidence="2">The sequence shown here is derived from an EMBL/GenBank/DDBJ whole genome shotgun (WGS) entry which is preliminary data.</text>
</comment>
<dbReference type="Proteomes" id="UP001595791">
    <property type="component" value="Unassembled WGS sequence"/>
</dbReference>
<evidence type="ECO:0000313" key="2">
    <source>
        <dbReference type="EMBL" id="MFC4161369.1"/>
    </source>
</evidence>
<name>A0ABV8MVG9_9NEIS</name>
<protein>
    <submittedName>
        <fullName evidence="2">Uncharacterized protein</fullName>
    </submittedName>
</protein>
<keyword evidence="3" id="KW-1185">Reference proteome</keyword>
<reference evidence="3" key="1">
    <citation type="journal article" date="2019" name="Int. J. Syst. Evol. Microbiol.">
        <title>The Global Catalogue of Microorganisms (GCM) 10K type strain sequencing project: providing services to taxonomists for standard genome sequencing and annotation.</title>
        <authorList>
            <consortium name="The Broad Institute Genomics Platform"/>
            <consortium name="The Broad Institute Genome Sequencing Center for Infectious Disease"/>
            <person name="Wu L."/>
            <person name="Ma J."/>
        </authorList>
    </citation>
    <scope>NUCLEOTIDE SEQUENCE [LARGE SCALE GENOMIC DNA]</scope>
    <source>
        <strain evidence="3">LMG 29894</strain>
    </source>
</reference>
<dbReference type="RefSeq" id="WP_378167229.1">
    <property type="nucleotide sequence ID" value="NZ_JBHSBU010000001.1"/>
</dbReference>
<dbReference type="EMBL" id="JBHSBU010000001">
    <property type="protein sequence ID" value="MFC4161369.1"/>
    <property type="molecule type" value="Genomic_DNA"/>
</dbReference>
<sequence>MNGLRQVLLIGTLLLTPAFAVEADPPDPDKSVEALRHLLAAANETVPAKSGCEGLYGQKGPAKVKDLLAMQLGYLYRGDNTVAGLCKADQCEVQIKHSAGESVASAQIRFRLGKGKLETRSLQCMITP</sequence>
<keyword evidence="1" id="KW-0732">Signal</keyword>
<accession>A0ABV8MVG9</accession>
<feature type="signal peptide" evidence="1">
    <location>
        <begin position="1"/>
        <end position="23"/>
    </location>
</feature>
<organism evidence="2 3">
    <name type="scientific">Chitinimonas lacunae</name>
    <dbReference type="NCBI Taxonomy" id="1963018"/>
    <lineage>
        <taxon>Bacteria</taxon>
        <taxon>Pseudomonadati</taxon>
        <taxon>Pseudomonadota</taxon>
        <taxon>Betaproteobacteria</taxon>
        <taxon>Neisseriales</taxon>
        <taxon>Chitinibacteraceae</taxon>
        <taxon>Chitinimonas</taxon>
    </lineage>
</organism>
<gene>
    <name evidence="2" type="ORF">ACFOW7_18700</name>
</gene>
<proteinExistence type="predicted"/>
<feature type="chain" id="PRO_5047381594" evidence="1">
    <location>
        <begin position="24"/>
        <end position="128"/>
    </location>
</feature>